<dbReference type="Pfam" id="PF09084">
    <property type="entry name" value="NMT1"/>
    <property type="match status" value="1"/>
</dbReference>
<name>A0A7S3L6C7_9STRA</name>
<gene>
    <name evidence="2" type="ORF">ACOF00016_LOCUS9214</name>
</gene>
<sequence>MSLDAINISIQVSFMAIPYYIGIREGYFAEQGIEPTTIVYPSGAPQVKAAVEDKTWDLGVAGVVPNIIGGAQGLLGIGICFDQSAINQLVGNALGADMWPPETLEGIAIATSPNSTGDFVVQACLQAQGYDLNDITWIYAQQNGVIESLEPGLNGTEARAVYGGLWAPNTYRFLENNEDSQVLCRGDTVYATVTGGFMVRDDFAEEKPEVVTKTMAAWLRGIEFVKDRDTNEEAIFQYMEEFYAEQGVMLSRAAMEEDMRLIKLYSLDEQIALMERKGDPPSSQLDFWTIDISEFMLKNGVVASYPAPVDYITDKFFLSIRDDPELAAFARGQDPEVIQQSDSATGMWTGHFSLYLCLVWAVVYR</sequence>
<proteinExistence type="predicted"/>
<accession>A0A7S3L6C7</accession>
<dbReference type="PANTHER" id="PTHR30024">
    <property type="entry name" value="ALIPHATIC SULFONATES-BINDING PROTEIN-RELATED"/>
    <property type="match status" value="1"/>
</dbReference>
<dbReference type="SUPFAM" id="SSF53850">
    <property type="entry name" value="Periplasmic binding protein-like II"/>
    <property type="match status" value="1"/>
</dbReference>
<dbReference type="InterPro" id="IPR015168">
    <property type="entry name" value="SsuA/THI5"/>
</dbReference>
<dbReference type="AlphaFoldDB" id="A0A7S3L6C7"/>
<evidence type="ECO:0000259" key="1">
    <source>
        <dbReference type="Pfam" id="PF09084"/>
    </source>
</evidence>
<feature type="domain" description="SsuA/THI5-like" evidence="1">
    <location>
        <begin position="17"/>
        <end position="226"/>
    </location>
</feature>
<dbReference type="Gene3D" id="3.40.190.10">
    <property type="entry name" value="Periplasmic binding protein-like II"/>
    <property type="match status" value="2"/>
</dbReference>
<evidence type="ECO:0000313" key="2">
    <source>
        <dbReference type="EMBL" id="CAE0411931.1"/>
    </source>
</evidence>
<dbReference type="EMBL" id="HBIM01011093">
    <property type="protein sequence ID" value="CAE0411931.1"/>
    <property type="molecule type" value="Transcribed_RNA"/>
</dbReference>
<organism evidence="2">
    <name type="scientific">Amphora coffeiformis</name>
    <dbReference type="NCBI Taxonomy" id="265554"/>
    <lineage>
        <taxon>Eukaryota</taxon>
        <taxon>Sar</taxon>
        <taxon>Stramenopiles</taxon>
        <taxon>Ochrophyta</taxon>
        <taxon>Bacillariophyta</taxon>
        <taxon>Bacillariophyceae</taxon>
        <taxon>Bacillariophycidae</taxon>
        <taxon>Thalassiophysales</taxon>
        <taxon>Catenulaceae</taxon>
        <taxon>Amphora</taxon>
    </lineage>
</organism>
<reference evidence="2" key="1">
    <citation type="submission" date="2021-01" db="EMBL/GenBank/DDBJ databases">
        <authorList>
            <person name="Corre E."/>
            <person name="Pelletier E."/>
            <person name="Niang G."/>
            <person name="Scheremetjew M."/>
            <person name="Finn R."/>
            <person name="Kale V."/>
            <person name="Holt S."/>
            <person name="Cochrane G."/>
            <person name="Meng A."/>
            <person name="Brown T."/>
            <person name="Cohen L."/>
        </authorList>
    </citation>
    <scope>NUCLEOTIDE SEQUENCE</scope>
    <source>
        <strain evidence="2">CCMP127</strain>
    </source>
</reference>
<protein>
    <recommendedName>
        <fullName evidence="1">SsuA/THI5-like domain-containing protein</fullName>
    </recommendedName>
</protein>
<dbReference type="PANTHER" id="PTHR30024:SF42">
    <property type="entry name" value="ALIPHATIC SULFONATES-BINDING PROTEIN-RELATED"/>
    <property type="match status" value="1"/>
</dbReference>